<reference evidence="2" key="1">
    <citation type="submission" date="2018-12" db="EMBL/GenBank/DDBJ databases">
        <title>Tengunoibacter tsumagoiensis gen. nov., sp. nov., Dictyobacter kobayashii sp. nov., D. alpinus sp. nov., and D. joshuensis sp. nov. and description of Dictyobacteraceae fam. nov. within the order Ktedonobacterales isolated from Tengu-no-mugimeshi.</title>
        <authorList>
            <person name="Wang C.M."/>
            <person name="Zheng Y."/>
            <person name="Sakai Y."/>
            <person name="Toyoda A."/>
            <person name="Minakuchi Y."/>
            <person name="Abe K."/>
            <person name="Yokota A."/>
            <person name="Yabe S."/>
        </authorList>
    </citation>
    <scope>NUCLEOTIDE SEQUENCE [LARGE SCALE GENOMIC DNA]</scope>
    <source>
        <strain evidence="2">S-27</strain>
    </source>
</reference>
<dbReference type="EMBL" id="BIFQ01000002">
    <property type="protein sequence ID" value="GCE09276.1"/>
    <property type="molecule type" value="Genomic_DNA"/>
</dbReference>
<accession>A0A401ZR75</accession>
<dbReference type="AlphaFoldDB" id="A0A401ZR75"/>
<proteinExistence type="predicted"/>
<gene>
    <name evidence="1" type="ORF">KDAU_66050</name>
</gene>
<protein>
    <submittedName>
        <fullName evidence="1">Uncharacterized protein</fullName>
    </submittedName>
</protein>
<comment type="caution">
    <text evidence="1">The sequence shown here is derived from an EMBL/GenBank/DDBJ whole genome shotgun (WGS) entry which is preliminary data.</text>
</comment>
<dbReference type="Proteomes" id="UP000287224">
    <property type="component" value="Unassembled WGS sequence"/>
</dbReference>
<organism evidence="1 2">
    <name type="scientific">Dictyobacter aurantiacus</name>
    <dbReference type="NCBI Taxonomy" id="1936993"/>
    <lineage>
        <taxon>Bacteria</taxon>
        <taxon>Bacillati</taxon>
        <taxon>Chloroflexota</taxon>
        <taxon>Ktedonobacteria</taxon>
        <taxon>Ktedonobacterales</taxon>
        <taxon>Dictyobacteraceae</taxon>
        <taxon>Dictyobacter</taxon>
    </lineage>
</organism>
<keyword evidence="2" id="KW-1185">Reference proteome</keyword>
<sequence>MHMGWCSYSSDCDYYLEISHKGNIADVLAELYALSPRVPDLVNAMISNLKDMLLWRGKYDYLAPRVLLEKAYVNDVLDIPGTMQWLAACV</sequence>
<evidence type="ECO:0000313" key="2">
    <source>
        <dbReference type="Proteomes" id="UP000287224"/>
    </source>
</evidence>
<evidence type="ECO:0000313" key="1">
    <source>
        <dbReference type="EMBL" id="GCE09276.1"/>
    </source>
</evidence>
<name>A0A401ZR75_9CHLR</name>